<reference evidence="3 4" key="1">
    <citation type="journal article" date="2015" name="BMC Genomics">
        <title>Comparative genomics and metabolic profiling of the genus Lysobacter.</title>
        <authorList>
            <person name="de Bruijn I."/>
            <person name="Cheng X."/>
            <person name="de Jager V."/>
            <person name="Exposito R.G."/>
            <person name="Watrous J."/>
            <person name="Patel N."/>
            <person name="Postma J."/>
            <person name="Dorrestein P.C."/>
            <person name="Kobayashi D."/>
            <person name="Raaijmakers J.M."/>
        </authorList>
    </citation>
    <scope>NUCLEOTIDE SEQUENCE [LARGE SCALE GENOMIC DNA]</scope>
    <source>
        <strain evidence="3 4">76</strain>
    </source>
</reference>
<dbReference type="AlphaFoldDB" id="A0A0S2DT98"/>
<dbReference type="Pfam" id="PF13474">
    <property type="entry name" value="SnoaL_3"/>
    <property type="match status" value="1"/>
</dbReference>
<feature type="chain" id="PRO_5009798014" evidence="1">
    <location>
        <begin position="22"/>
        <end position="161"/>
    </location>
</feature>
<dbReference type="STRING" id="84531.LA76x_2603"/>
<dbReference type="OrthoDB" id="6196903at2"/>
<sequence>MPLRFLTCFCAAALFALPALAHEGKHTPPANSDVPAAAKPALETVERFSSALQSGDLAQAGSLLANEVLILESGGAEHSREQYLGGHAAHDAAFLKTARVRVLRRTARAEGDLAWVGTENEVHSSADEKPTILLSTETMVLKRTQSGWRIVHVHWSSRPKR</sequence>
<dbReference type="Gene3D" id="3.10.450.50">
    <property type="match status" value="1"/>
</dbReference>
<keyword evidence="1" id="KW-0732">Signal</keyword>
<dbReference type="KEGG" id="laq:GLA29479_1040"/>
<gene>
    <name evidence="3" type="ORF">LA76x_2603</name>
</gene>
<evidence type="ECO:0000313" key="3">
    <source>
        <dbReference type="EMBL" id="ALN80733.1"/>
    </source>
</evidence>
<dbReference type="Proteomes" id="UP000060787">
    <property type="component" value="Chromosome"/>
</dbReference>
<dbReference type="SUPFAM" id="SSF54427">
    <property type="entry name" value="NTF2-like"/>
    <property type="match status" value="1"/>
</dbReference>
<keyword evidence="4" id="KW-1185">Reference proteome</keyword>
<protein>
    <submittedName>
        <fullName evidence="3">SnoaL-like domain protein</fullName>
    </submittedName>
</protein>
<evidence type="ECO:0000256" key="1">
    <source>
        <dbReference type="SAM" id="SignalP"/>
    </source>
</evidence>
<dbReference type="KEGG" id="lab:LA76x_2603"/>
<feature type="signal peptide" evidence="1">
    <location>
        <begin position="1"/>
        <end position="21"/>
    </location>
</feature>
<feature type="domain" description="SnoaL-like" evidence="2">
    <location>
        <begin position="43"/>
        <end position="156"/>
    </location>
</feature>
<dbReference type="PATRIC" id="fig|84531.7.peg.1034"/>
<evidence type="ECO:0000259" key="2">
    <source>
        <dbReference type="Pfam" id="PF13474"/>
    </source>
</evidence>
<dbReference type="EMBL" id="CP011129">
    <property type="protein sequence ID" value="ALN80733.1"/>
    <property type="molecule type" value="Genomic_DNA"/>
</dbReference>
<proteinExistence type="predicted"/>
<dbReference type="InterPro" id="IPR037401">
    <property type="entry name" value="SnoaL-like"/>
</dbReference>
<evidence type="ECO:0000313" key="4">
    <source>
        <dbReference type="Proteomes" id="UP000060787"/>
    </source>
</evidence>
<dbReference type="InterPro" id="IPR032710">
    <property type="entry name" value="NTF2-like_dom_sf"/>
</dbReference>
<name>A0A0S2DT98_LYSAN</name>
<organism evidence="3 4">
    <name type="scientific">Lysobacter antibioticus</name>
    <dbReference type="NCBI Taxonomy" id="84531"/>
    <lineage>
        <taxon>Bacteria</taxon>
        <taxon>Pseudomonadati</taxon>
        <taxon>Pseudomonadota</taxon>
        <taxon>Gammaproteobacteria</taxon>
        <taxon>Lysobacterales</taxon>
        <taxon>Lysobacteraceae</taxon>
        <taxon>Lysobacter</taxon>
    </lineage>
</organism>
<accession>A0A0S2DT98</accession>